<dbReference type="STRING" id="57577.A0A2K3L9D0"/>
<dbReference type="InterPro" id="IPR044832">
    <property type="entry name" value="NRP-like"/>
</dbReference>
<gene>
    <name evidence="1" type="ORF">L195_g031055</name>
</gene>
<dbReference type="GO" id="GO:0034976">
    <property type="term" value="P:response to endoplasmic reticulum stress"/>
    <property type="evidence" value="ECO:0007669"/>
    <property type="project" value="InterPro"/>
</dbReference>
<protein>
    <submittedName>
        <fullName evidence="1">Kelch-like protein</fullName>
    </submittedName>
</protein>
<accession>A0A2K3L9D0</accession>
<dbReference type="PANTHER" id="PTHR46034:SF7">
    <property type="entry name" value="INFLUENZA VIRUS NS1A-BINDING PROTEIN"/>
    <property type="match status" value="1"/>
</dbReference>
<name>A0A2K3L9D0_TRIPR</name>
<organism evidence="1 2">
    <name type="scientific">Trifolium pratense</name>
    <name type="common">Red clover</name>
    <dbReference type="NCBI Taxonomy" id="57577"/>
    <lineage>
        <taxon>Eukaryota</taxon>
        <taxon>Viridiplantae</taxon>
        <taxon>Streptophyta</taxon>
        <taxon>Embryophyta</taxon>
        <taxon>Tracheophyta</taxon>
        <taxon>Spermatophyta</taxon>
        <taxon>Magnoliopsida</taxon>
        <taxon>eudicotyledons</taxon>
        <taxon>Gunneridae</taxon>
        <taxon>Pentapetalae</taxon>
        <taxon>rosids</taxon>
        <taxon>fabids</taxon>
        <taxon>Fabales</taxon>
        <taxon>Fabaceae</taxon>
        <taxon>Papilionoideae</taxon>
        <taxon>50 kb inversion clade</taxon>
        <taxon>NPAAA clade</taxon>
        <taxon>Hologalegina</taxon>
        <taxon>IRL clade</taxon>
        <taxon>Trifolieae</taxon>
        <taxon>Trifolium</taxon>
    </lineage>
</organism>
<dbReference type="InterPro" id="IPR006652">
    <property type="entry name" value="Kelch_1"/>
</dbReference>
<dbReference type="SUPFAM" id="SSF117281">
    <property type="entry name" value="Kelch motif"/>
    <property type="match status" value="1"/>
</dbReference>
<dbReference type="SMART" id="SM00612">
    <property type="entry name" value="Kelch"/>
    <property type="match status" value="2"/>
</dbReference>
<dbReference type="Pfam" id="PF01344">
    <property type="entry name" value="Kelch_1"/>
    <property type="match status" value="2"/>
</dbReference>
<sequence>MHKTQYIVHYLSGLIEGLLSDLGYAMKSACKHALLKLLHSAYRYTLGGFDGETMVSSVEVFDPRLEKWMVEKTTMNHARGYFAAAVVKDSIYVIGGVNGCQTMVDTVENYEEGKGWKEVYTSPNTKRCFMSAIPCSH</sequence>
<reference evidence="1 2" key="1">
    <citation type="journal article" date="2014" name="Am. J. Bot.">
        <title>Genome assembly and annotation for red clover (Trifolium pratense; Fabaceae).</title>
        <authorList>
            <person name="Istvanek J."/>
            <person name="Jaros M."/>
            <person name="Krenek A."/>
            <person name="Repkova J."/>
        </authorList>
    </citation>
    <scope>NUCLEOTIDE SEQUENCE [LARGE SCALE GENOMIC DNA]</scope>
    <source>
        <strain evidence="2">cv. Tatra</strain>
        <tissue evidence="1">Young leaves</tissue>
    </source>
</reference>
<dbReference type="PANTHER" id="PTHR46034">
    <property type="match status" value="1"/>
</dbReference>
<dbReference type="AlphaFoldDB" id="A0A2K3L9D0"/>
<evidence type="ECO:0000313" key="1">
    <source>
        <dbReference type="EMBL" id="PNX75124.1"/>
    </source>
</evidence>
<proteinExistence type="predicted"/>
<comment type="caution">
    <text evidence="1">The sequence shown here is derived from an EMBL/GenBank/DDBJ whole genome shotgun (WGS) entry which is preliminary data.</text>
</comment>
<evidence type="ECO:0000313" key="2">
    <source>
        <dbReference type="Proteomes" id="UP000236291"/>
    </source>
</evidence>
<dbReference type="Proteomes" id="UP000236291">
    <property type="component" value="Unassembled WGS sequence"/>
</dbReference>
<dbReference type="EMBL" id="ASHM01028568">
    <property type="protein sequence ID" value="PNX75124.1"/>
    <property type="molecule type" value="Genomic_DNA"/>
</dbReference>
<reference evidence="1 2" key="2">
    <citation type="journal article" date="2017" name="Front. Plant Sci.">
        <title>Gene Classification and Mining of Molecular Markers Useful in Red Clover (Trifolium pratense) Breeding.</title>
        <authorList>
            <person name="Istvanek J."/>
            <person name="Dluhosova J."/>
            <person name="Dluhos P."/>
            <person name="Patkova L."/>
            <person name="Nedelnik J."/>
            <person name="Repkova J."/>
        </authorList>
    </citation>
    <scope>NUCLEOTIDE SEQUENCE [LARGE SCALE GENOMIC DNA]</scope>
    <source>
        <strain evidence="2">cv. Tatra</strain>
        <tissue evidence="1">Young leaves</tissue>
    </source>
</reference>
<dbReference type="Gene3D" id="2.120.10.80">
    <property type="entry name" value="Kelch-type beta propeller"/>
    <property type="match status" value="1"/>
</dbReference>
<dbReference type="InterPro" id="IPR015915">
    <property type="entry name" value="Kelch-typ_b-propeller"/>
</dbReference>